<evidence type="ECO:0000256" key="1">
    <source>
        <dbReference type="ARBA" id="ARBA00022734"/>
    </source>
</evidence>
<sequence length="335" mass="35618">MAPGAAPALWVTVALGSLAAAGGNFAFPNFLAPDGLSLQGVANRTQSWLRLTPSVPNLVGSAWHRTKQAVVGGFTTDFTFRIILDRDQAIPGPCKWVDHTPSSCARRGGDGLAFVVQNYGAQSLGGGGGYLGYGGIPNGVAVELDTWFDAALRDPYENHVAVLTRGRGELRAEHGTHLGASLDVPDLADGERHTVRVEYDPTFRPEVAAHPSFQSAPHLLKLVYPTGVGFRHGLGTLRIYVDDMSGPALTVPMNFASFLELDGGTAWVGFTASTGESFQNHEVLSWAFYEHASEASAIGAAAGTHLTPEQDATPNQGERWSDPTFGRVQELGRPV</sequence>
<dbReference type="PANTHER" id="PTHR12223">
    <property type="entry name" value="VESICULAR MANNOSE-BINDING LECTIN"/>
    <property type="match status" value="1"/>
</dbReference>
<dbReference type="AlphaFoldDB" id="A0A7S0SM31"/>
<dbReference type="CDD" id="cd01951">
    <property type="entry name" value="lectin_L-type"/>
    <property type="match status" value="1"/>
</dbReference>
<dbReference type="InterPro" id="IPR013320">
    <property type="entry name" value="ConA-like_dom_sf"/>
</dbReference>
<organism evidence="5">
    <name type="scientific">Mantoniella antarctica</name>
    <dbReference type="NCBI Taxonomy" id="81844"/>
    <lineage>
        <taxon>Eukaryota</taxon>
        <taxon>Viridiplantae</taxon>
        <taxon>Chlorophyta</taxon>
        <taxon>Mamiellophyceae</taxon>
        <taxon>Mamiellales</taxon>
        <taxon>Mamiellaceae</taxon>
        <taxon>Mantoniella</taxon>
    </lineage>
</organism>
<feature type="signal peptide" evidence="3">
    <location>
        <begin position="1"/>
        <end position="26"/>
    </location>
</feature>
<proteinExistence type="predicted"/>
<evidence type="ECO:0000256" key="3">
    <source>
        <dbReference type="SAM" id="SignalP"/>
    </source>
</evidence>
<dbReference type="InterPro" id="IPR056573">
    <property type="entry name" value="Lectin_L-type_dom"/>
</dbReference>
<dbReference type="SUPFAM" id="SSF49899">
    <property type="entry name" value="Concanavalin A-like lectins/glucanases"/>
    <property type="match status" value="1"/>
</dbReference>
<gene>
    <name evidence="5" type="ORF">MANT1106_LOCUS11204</name>
</gene>
<dbReference type="GO" id="GO:0030246">
    <property type="term" value="F:carbohydrate binding"/>
    <property type="evidence" value="ECO:0007669"/>
    <property type="project" value="UniProtKB-KW"/>
</dbReference>
<name>A0A7S0SM31_9CHLO</name>
<dbReference type="EMBL" id="HBFC01018803">
    <property type="protein sequence ID" value="CAD8708521.1"/>
    <property type="molecule type" value="Transcribed_RNA"/>
</dbReference>
<reference evidence="5" key="1">
    <citation type="submission" date="2021-01" db="EMBL/GenBank/DDBJ databases">
        <authorList>
            <person name="Corre E."/>
            <person name="Pelletier E."/>
            <person name="Niang G."/>
            <person name="Scheremetjew M."/>
            <person name="Finn R."/>
            <person name="Kale V."/>
            <person name="Holt S."/>
            <person name="Cochrane G."/>
            <person name="Meng A."/>
            <person name="Brown T."/>
            <person name="Cohen L."/>
        </authorList>
    </citation>
    <scope>NUCLEOTIDE SEQUENCE</scope>
    <source>
        <strain evidence="5">SL-175</strain>
    </source>
</reference>
<dbReference type="Pfam" id="PF00139">
    <property type="entry name" value="Lectin_legB"/>
    <property type="match status" value="1"/>
</dbReference>
<feature type="domain" description="Legume lectin" evidence="4">
    <location>
        <begin position="24"/>
        <end position="295"/>
    </location>
</feature>
<accession>A0A7S0SM31</accession>
<dbReference type="InterPro" id="IPR001220">
    <property type="entry name" value="Legume_lectin_dom"/>
</dbReference>
<keyword evidence="1" id="KW-0430">Lectin</keyword>
<keyword evidence="3" id="KW-0732">Signal</keyword>
<dbReference type="InterPro" id="IPR051136">
    <property type="entry name" value="Intracellular_Lectin-GPT"/>
</dbReference>
<feature type="region of interest" description="Disordered" evidence="2">
    <location>
        <begin position="306"/>
        <end position="335"/>
    </location>
</feature>
<dbReference type="PANTHER" id="PTHR12223:SF19">
    <property type="entry name" value="LEGUME LECTIN DOMAIN-CONTAINING PROTEIN"/>
    <property type="match status" value="1"/>
</dbReference>
<feature type="chain" id="PRO_5031008773" description="Legume lectin domain-containing protein" evidence="3">
    <location>
        <begin position="27"/>
        <end position="335"/>
    </location>
</feature>
<evidence type="ECO:0000313" key="5">
    <source>
        <dbReference type="EMBL" id="CAD8708521.1"/>
    </source>
</evidence>
<evidence type="ECO:0000256" key="2">
    <source>
        <dbReference type="SAM" id="MobiDB-lite"/>
    </source>
</evidence>
<evidence type="ECO:0000259" key="4">
    <source>
        <dbReference type="Pfam" id="PF00139"/>
    </source>
</evidence>
<protein>
    <recommendedName>
        <fullName evidence="4">Legume lectin domain-containing protein</fullName>
    </recommendedName>
</protein>
<dbReference type="Gene3D" id="2.60.120.200">
    <property type="match status" value="1"/>
</dbReference>